<evidence type="ECO:0000259" key="1">
    <source>
        <dbReference type="Pfam" id="PF07883"/>
    </source>
</evidence>
<evidence type="ECO:0000313" key="2">
    <source>
        <dbReference type="EMBL" id="MBM7126196.1"/>
    </source>
</evidence>
<dbReference type="EMBL" id="JADIKE010000036">
    <property type="protein sequence ID" value="MBM7126196.1"/>
    <property type="molecule type" value="Genomic_DNA"/>
</dbReference>
<dbReference type="InterPro" id="IPR014710">
    <property type="entry name" value="RmlC-like_jellyroll"/>
</dbReference>
<name>A0ABS2K4V3_9GAMM</name>
<gene>
    <name evidence="2" type="ORF">ISP19_12525</name>
</gene>
<dbReference type="Pfam" id="PF07883">
    <property type="entry name" value="Cupin_2"/>
    <property type="match status" value="1"/>
</dbReference>
<dbReference type="RefSeq" id="WP_204682660.1">
    <property type="nucleotide sequence ID" value="NZ_BSNR01000002.1"/>
</dbReference>
<evidence type="ECO:0000313" key="3">
    <source>
        <dbReference type="Proteomes" id="UP001430149"/>
    </source>
</evidence>
<reference evidence="2" key="1">
    <citation type="submission" date="2020-10" db="EMBL/GenBank/DDBJ databases">
        <title>Phylogeny of dyella-like bacteria.</title>
        <authorList>
            <person name="Fu J."/>
        </authorList>
    </citation>
    <scope>NUCLEOTIDE SEQUENCE</scope>
    <source>
        <strain evidence="2">DHOC52</strain>
    </source>
</reference>
<dbReference type="Gene3D" id="2.60.120.10">
    <property type="entry name" value="Jelly Rolls"/>
    <property type="match status" value="1"/>
</dbReference>
<dbReference type="InterPro" id="IPR013096">
    <property type="entry name" value="Cupin_2"/>
</dbReference>
<organism evidence="2 3">
    <name type="scientific">Dyella flava</name>
    <dbReference type="NCBI Taxonomy" id="1920170"/>
    <lineage>
        <taxon>Bacteria</taxon>
        <taxon>Pseudomonadati</taxon>
        <taxon>Pseudomonadota</taxon>
        <taxon>Gammaproteobacteria</taxon>
        <taxon>Lysobacterales</taxon>
        <taxon>Rhodanobacteraceae</taxon>
        <taxon>Dyella</taxon>
    </lineage>
</organism>
<proteinExistence type="predicted"/>
<protein>
    <submittedName>
        <fullName evidence="2">Cupin domain-containing protein</fullName>
    </submittedName>
</protein>
<keyword evidence="3" id="KW-1185">Reference proteome</keyword>
<dbReference type="Proteomes" id="UP001430149">
    <property type="component" value="Unassembled WGS sequence"/>
</dbReference>
<comment type="caution">
    <text evidence="2">The sequence shown here is derived from an EMBL/GenBank/DDBJ whole genome shotgun (WGS) entry which is preliminary data.</text>
</comment>
<feature type="domain" description="Cupin type-2" evidence="1">
    <location>
        <begin position="47"/>
        <end position="97"/>
    </location>
</feature>
<sequence length="115" mass="13017">MQKGDWKLSWADARKNLPTEAGVFKFYYGLRHGSMKAGLYAPENVDTQGPHKQDEIYVVISGSGDFVKNGERTRFVPHDMLFVEAGSTHRFENFSEDFSTWVIFWGPQGGEPGVE</sequence>
<dbReference type="SUPFAM" id="SSF51182">
    <property type="entry name" value="RmlC-like cupins"/>
    <property type="match status" value="1"/>
</dbReference>
<accession>A0ABS2K4V3</accession>
<dbReference type="InterPro" id="IPR011051">
    <property type="entry name" value="RmlC_Cupin_sf"/>
</dbReference>